<evidence type="ECO:0000313" key="1">
    <source>
        <dbReference type="EMBL" id="KKK62363.1"/>
    </source>
</evidence>
<dbReference type="PANTHER" id="PTHR43649:SF12">
    <property type="entry name" value="DIACETYLCHITOBIOSE BINDING PROTEIN DASA"/>
    <property type="match status" value="1"/>
</dbReference>
<name>A0A0F8X0F3_9ZZZZ</name>
<organism evidence="1">
    <name type="scientific">marine sediment metagenome</name>
    <dbReference type="NCBI Taxonomy" id="412755"/>
    <lineage>
        <taxon>unclassified sequences</taxon>
        <taxon>metagenomes</taxon>
        <taxon>ecological metagenomes</taxon>
    </lineage>
</organism>
<accession>A0A0F8X0F3</accession>
<dbReference type="InterPro" id="IPR050490">
    <property type="entry name" value="Bact_solute-bd_prot1"/>
</dbReference>
<dbReference type="EMBL" id="LAZR01062026">
    <property type="protein sequence ID" value="KKK62363.1"/>
    <property type="molecule type" value="Genomic_DNA"/>
</dbReference>
<proteinExistence type="predicted"/>
<dbReference type="SUPFAM" id="SSF53850">
    <property type="entry name" value="Periplasmic binding protein-like II"/>
    <property type="match status" value="1"/>
</dbReference>
<feature type="non-terminal residue" evidence="1">
    <location>
        <position position="327"/>
    </location>
</feature>
<protein>
    <recommendedName>
        <fullName evidence="2">Extracellular solute-binding protein</fullName>
    </recommendedName>
</protein>
<sequence length="327" mass="36556">MILKGEKMSKKILVFSMTMLLVGAFSVTAFAQKVISVQYGEPWKPIFESAIEEFEKTTGAKVDNMMVPYGVVFLDKMTLDLAAGAAGDVIMVDGSMIADTVEAGYIQELDGYVKEWADWDQYYPAFQAMGSYQGHVYGIVLETAANTILWYWKSNFEKAGIAMPWQPKDWDEVLETAERIKEKVPDVEYPLYIPTGAKWGEGATCIGMYPLILGADTKAGDRNRLWNYSSGKWIGSSPAIERALDFLREVFSVRELSPIDAMYAPDVWGEWRRLMREGKIGIGFGGSWEWAEFWPEAIRPPEEERADVLGWAGLPGSGHPGTPAIQT</sequence>
<evidence type="ECO:0008006" key="2">
    <source>
        <dbReference type="Google" id="ProtNLM"/>
    </source>
</evidence>
<reference evidence="1" key="1">
    <citation type="journal article" date="2015" name="Nature">
        <title>Complex archaea that bridge the gap between prokaryotes and eukaryotes.</title>
        <authorList>
            <person name="Spang A."/>
            <person name="Saw J.H."/>
            <person name="Jorgensen S.L."/>
            <person name="Zaremba-Niedzwiedzka K."/>
            <person name="Martijn J."/>
            <person name="Lind A.E."/>
            <person name="van Eijk R."/>
            <person name="Schleper C."/>
            <person name="Guy L."/>
            <person name="Ettema T.J."/>
        </authorList>
    </citation>
    <scope>NUCLEOTIDE SEQUENCE</scope>
</reference>
<comment type="caution">
    <text evidence="1">The sequence shown here is derived from an EMBL/GenBank/DDBJ whole genome shotgun (WGS) entry which is preliminary data.</text>
</comment>
<dbReference type="Gene3D" id="3.40.190.10">
    <property type="entry name" value="Periplasmic binding protein-like II"/>
    <property type="match status" value="1"/>
</dbReference>
<dbReference type="InterPro" id="IPR006059">
    <property type="entry name" value="SBP"/>
</dbReference>
<gene>
    <name evidence="1" type="ORF">LCGC14_3005080</name>
</gene>
<dbReference type="AlphaFoldDB" id="A0A0F8X0F3"/>
<dbReference type="Pfam" id="PF01547">
    <property type="entry name" value="SBP_bac_1"/>
    <property type="match status" value="1"/>
</dbReference>
<dbReference type="PANTHER" id="PTHR43649">
    <property type="entry name" value="ARABINOSE-BINDING PROTEIN-RELATED"/>
    <property type="match status" value="1"/>
</dbReference>